<dbReference type="InterPro" id="IPR035418">
    <property type="entry name" value="AraC-bd_2"/>
</dbReference>
<proteinExistence type="predicted"/>
<name>A0ABN5W021_9ACTN</name>
<accession>A0ABN5W021</accession>
<dbReference type="InterPro" id="IPR018060">
    <property type="entry name" value="HTH_AraC"/>
</dbReference>
<organism evidence="5 6">
    <name type="scientific">Streptomyces graminofaciens</name>
    <dbReference type="NCBI Taxonomy" id="68212"/>
    <lineage>
        <taxon>Bacteria</taxon>
        <taxon>Bacillati</taxon>
        <taxon>Actinomycetota</taxon>
        <taxon>Actinomycetes</taxon>
        <taxon>Kitasatosporales</taxon>
        <taxon>Streptomycetaceae</taxon>
        <taxon>Streptomyces</taxon>
    </lineage>
</organism>
<dbReference type="EMBL" id="AP018448">
    <property type="protein sequence ID" value="BBC39072.1"/>
    <property type="molecule type" value="Genomic_DNA"/>
</dbReference>
<reference evidence="5 6" key="1">
    <citation type="journal article" date="2010" name="ChemBioChem">
        <title>Cloning and characterization of the biosynthetic gene cluster of 16-membered macrolide antibiotic FD-891: involvement of a dual functional cytochrome P450 monooxygenase catalyzing epoxidation and hydroxylation.</title>
        <authorList>
            <person name="Kudo F."/>
            <person name="Motegi A."/>
            <person name="Mizoue K."/>
            <person name="Eguchi T."/>
        </authorList>
    </citation>
    <scope>NUCLEOTIDE SEQUENCE [LARGE SCALE GENOMIC DNA]</scope>
    <source>
        <strain evidence="5 6">A-8890</strain>
    </source>
</reference>
<evidence type="ECO:0000259" key="4">
    <source>
        <dbReference type="PROSITE" id="PS01124"/>
    </source>
</evidence>
<evidence type="ECO:0000313" key="6">
    <source>
        <dbReference type="Proteomes" id="UP001321542"/>
    </source>
</evidence>
<dbReference type="RefSeq" id="WP_286259656.1">
    <property type="nucleotide sequence ID" value="NZ_AP018448.1"/>
</dbReference>
<keyword evidence="2" id="KW-0238">DNA-binding</keyword>
<sequence length="318" mass="35459">MPTVTTPPDGSPAERFDFWRTLIKSSFVPLDAVPRETPDFRGRLRSARLGPVQVSVVEADPHGVTHTRRHIAPDLPDLVKVSLQLSGQCVLAQKDRQVLLGPGGLALYDTRFPYTLEFEHPYRQLVLMLPRALLRLPEAGIERVTAVPVPCRTGVGPVVLPFLRGLAQQVEELESVAAPRFADTVVDLLQALLAPYGEVPPGAREEGRDVLTRRILMYMEQRLTDPHLGPDEIAAAHHISRRYLYKLLAEQGHTVSGWIRERRLTQCRRDLTDPALAHLPVAAIGGRWGYPDPAYFSHAFKSVYGMSPREARTTPQCP</sequence>
<evidence type="ECO:0000313" key="5">
    <source>
        <dbReference type="EMBL" id="BBC39072.1"/>
    </source>
</evidence>
<keyword evidence="1" id="KW-0805">Transcription regulation</keyword>
<dbReference type="InterPro" id="IPR009057">
    <property type="entry name" value="Homeodomain-like_sf"/>
</dbReference>
<dbReference type="SMART" id="SM00342">
    <property type="entry name" value="HTH_ARAC"/>
    <property type="match status" value="1"/>
</dbReference>
<reference evidence="5 6" key="2">
    <citation type="journal article" date="2023" name="ChemBioChem">
        <title>Acyltransferase Domain Exchange between Two Independent Type I Polyketide Synthases in the Same Producer Strain of Macrolide Antibiotics.</title>
        <authorList>
            <person name="Kudo F."/>
            <person name="Kishikawa K."/>
            <person name="Tsuboi K."/>
            <person name="Kido T."/>
            <person name="Usui T."/>
            <person name="Hashimoto J."/>
            <person name="Shin-Ya K."/>
            <person name="Miyanaga A."/>
            <person name="Eguchi T."/>
        </authorList>
    </citation>
    <scope>NUCLEOTIDE SEQUENCE [LARGE SCALE GENOMIC DNA]</scope>
    <source>
        <strain evidence="5 6">A-8890</strain>
    </source>
</reference>
<dbReference type="Proteomes" id="UP001321542">
    <property type="component" value="Chromosome"/>
</dbReference>
<dbReference type="SUPFAM" id="SSF46689">
    <property type="entry name" value="Homeodomain-like"/>
    <property type="match status" value="1"/>
</dbReference>
<evidence type="ECO:0000256" key="3">
    <source>
        <dbReference type="ARBA" id="ARBA00023163"/>
    </source>
</evidence>
<feature type="domain" description="HTH araC/xylS-type" evidence="4">
    <location>
        <begin position="213"/>
        <end position="314"/>
    </location>
</feature>
<dbReference type="Gene3D" id="1.10.10.60">
    <property type="entry name" value="Homeodomain-like"/>
    <property type="match status" value="1"/>
</dbReference>
<protein>
    <recommendedName>
        <fullName evidence="4">HTH araC/xylS-type domain-containing protein</fullName>
    </recommendedName>
</protein>
<evidence type="ECO:0000256" key="2">
    <source>
        <dbReference type="ARBA" id="ARBA00023125"/>
    </source>
</evidence>
<dbReference type="PANTHER" id="PTHR46796">
    <property type="entry name" value="HTH-TYPE TRANSCRIPTIONAL ACTIVATOR RHAS-RELATED"/>
    <property type="match status" value="1"/>
</dbReference>
<keyword evidence="3" id="KW-0804">Transcription</keyword>
<dbReference type="PANTHER" id="PTHR46796:SF6">
    <property type="entry name" value="ARAC SUBFAMILY"/>
    <property type="match status" value="1"/>
</dbReference>
<keyword evidence="6" id="KW-1185">Reference proteome</keyword>
<dbReference type="PROSITE" id="PS01124">
    <property type="entry name" value="HTH_ARAC_FAMILY_2"/>
    <property type="match status" value="1"/>
</dbReference>
<dbReference type="Pfam" id="PF14525">
    <property type="entry name" value="AraC_binding_2"/>
    <property type="match status" value="1"/>
</dbReference>
<evidence type="ECO:0000256" key="1">
    <source>
        <dbReference type="ARBA" id="ARBA00023015"/>
    </source>
</evidence>
<dbReference type="InterPro" id="IPR050204">
    <property type="entry name" value="AraC_XylS_family_regulators"/>
</dbReference>
<dbReference type="Pfam" id="PF12833">
    <property type="entry name" value="HTH_18"/>
    <property type="match status" value="1"/>
</dbReference>
<gene>
    <name evidence="5" type="ORF">SGFS_103660</name>
</gene>